<protein>
    <submittedName>
        <fullName evidence="9">Aminotransferase class V-fold PLP-dependent enzyme</fullName>
    </submittedName>
</protein>
<evidence type="ECO:0000256" key="4">
    <source>
        <dbReference type="PIRSR" id="PIRSR000524-1"/>
    </source>
</evidence>
<dbReference type="GO" id="GO:0019265">
    <property type="term" value="P:glycine biosynthetic process, by transamination of glyoxylate"/>
    <property type="evidence" value="ECO:0007669"/>
    <property type="project" value="TreeGrafter"/>
</dbReference>
<dbReference type="SUPFAM" id="SSF53383">
    <property type="entry name" value="PLP-dependent transferases"/>
    <property type="match status" value="1"/>
</dbReference>
<dbReference type="EMBL" id="RQXX01000001">
    <property type="protein sequence ID" value="RVV99898.1"/>
    <property type="molecule type" value="Genomic_DNA"/>
</dbReference>
<dbReference type="Proteomes" id="UP000285908">
    <property type="component" value="Unassembled WGS sequence"/>
</dbReference>
<evidence type="ECO:0000256" key="5">
    <source>
        <dbReference type="PIRSR" id="PIRSR000524-50"/>
    </source>
</evidence>
<keyword evidence="9" id="KW-0032">Aminotransferase</keyword>
<dbReference type="PROSITE" id="PS00595">
    <property type="entry name" value="AA_TRANSFER_CLASS_5"/>
    <property type="match status" value="1"/>
</dbReference>
<evidence type="ECO:0000259" key="8">
    <source>
        <dbReference type="Pfam" id="PF00266"/>
    </source>
</evidence>
<keyword evidence="3 5" id="KW-0663">Pyridoxal phosphate</keyword>
<dbReference type="AlphaFoldDB" id="A0A438AMB7"/>
<dbReference type="PANTHER" id="PTHR21152">
    <property type="entry name" value="AMINOTRANSFERASE CLASS V"/>
    <property type="match status" value="1"/>
</dbReference>
<evidence type="ECO:0000256" key="2">
    <source>
        <dbReference type="ARBA" id="ARBA00009236"/>
    </source>
</evidence>
<dbReference type="FunFam" id="3.40.640.10:FF:000054">
    <property type="entry name" value="Serine--glyoxylate aminotransferase"/>
    <property type="match status" value="1"/>
</dbReference>
<dbReference type="GO" id="GO:0008453">
    <property type="term" value="F:alanine-glyoxylate transaminase activity"/>
    <property type="evidence" value="ECO:0007669"/>
    <property type="project" value="TreeGrafter"/>
</dbReference>
<dbReference type="InterPro" id="IPR020578">
    <property type="entry name" value="Aminotrans_V_PyrdxlP_BS"/>
</dbReference>
<keyword evidence="10" id="KW-1185">Reference proteome</keyword>
<dbReference type="InterPro" id="IPR015422">
    <property type="entry name" value="PyrdxlP-dep_Trfase_small"/>
</dbReference>
<feature type="binding site" evidence="4">
    <location>
        <position position="354"/>
    </location>
    <ligand>
        <name>substrate</name>
    </ligand>
</feature>
<dbReference type="PANTHER" id="PTHR21152:SF40">
    <property type="entry name" value="ALANINE--GLYOXYLATE AMINOTRANSFERASE"/>
    <property type="match status" value="1"/>
</dbReference>
<dbReference type="InterPro" id="IPR000192">
    <property type="entry name" value="Aminotrans_V_dom"/>
</dbReference>
<sequence length="402" mass="42061">MSLAHGRHYLAIPGPSVMPDRVLQAMHQAAPNIYTGALTDMVPTIVADLKAIAGTTAHCAIYICNGHGTWEASLSNLLAQGDKLLAVTTGRFGINWALHARAMGAEVEDLDFGLRSPADPAALETRLRADTTHEIRAVLASHVDTATGVRNDIPALRAAMDAAGHPALLMVDCVASLGCDPFEMDAWGVDVMIAASQKGLMTPPGLGIVFFSDKAAKAQARADRVTPYWDWAPRANPAEFYQHFGGTAPTHHLFGLRAALDMIGEEGLANVHARHATLARAVWAAIDHWGAEGGTTELNIADPSFRSHAVTAARIAPEHGTRLRDWLTANAGVTLGIGLGMAPAGDPAWHGFFRVGHMGHVNAGMTLGLLASMQAGMDALGIPRGPGALDAAAAVCAAHPGA</sequence>
<dbReference type="InterPro" id="IPR015421">
    <property type="entry name" value="PyrdxlP-dep_Trfase_major"/>
</dbReference>
<dbReference type="PIRSF" id="PIRSF000524">
    <property type="entry name" value="SPT"/>
    <property type="match status" value="1"/>
</dbReference>
<gene>
    <name evidence="9" type="ORF">EKE94_04335</name>
</gene>
<feature type="modified residue" description="N6-(pyridoxal phosphate)lysine" evidence="5">
    <location>
        <position position="198"/>
    </location>
</feature>
<dbReference type="Gene3D" id="3.40.640.10">
    <property type="entry name" value="Type I PLP-dependent aspartate aminotransferase-like (Major domain)"/>
    <property type="match status" value="1"/>
</dbReference>
<accession>A0A438AMB7</accession>
<comment type="cofactor">
    <cofactor evidence="1 5 7">
        <name>pyridoxal 5'-phosphate</name>
        <dbReference type="ChEBI" id="CHEBI:597326"/>
    </cofactor>
</comment>
<dbReference type="InterPro" id="IPR015424">
    <property type="entry name" value="PyrdxlP-dep_Trfase"/>
</dbReference>
<evidence type="ECO:0000313" key="9">
    <source>
        <dbReference type="EMBL" id="RVV99898.1"/>
    </source>
</evidence>
<evidence type="ECO:0000256" key="6">
    <source>
        <dbReference type="RuleBase" id="RU004075"/>
    </source>
</evidence>
<comment type="caution">
    <text evidence="9">The sequence shown here is derived from an EMBL/GenBank/DDBJ whole genome shotgun (WGS) entry which is preliminary data.</text>
</comment>
<evidence type="ECO:0000256" key="1">
    <source>
        <dbReference type="ARBA" id="ARBA00001933"/>
    </source>
</evidence>
<keyword evidence="9" id="KW-0808">Transferase</keyword>
<organism evidence="9 10">
    <name type="scientific">Mesobaculum littorinae</name>
    <dbReference type="NCBI Taxonomy" id="2486419"/>
    <lineage>
        <taxon>Bacteria</taxon>
        <taxon>Pseudomonadati</taxon>
        <taxon>Pseudomonadota</taxon>
        <taxon>Alphaproteobacteria</taxon>
        <taxon>Rhodobacterales</taxon>
        <taxon>Roseobacteraceae</taxon>
        <taxon>Mesobaculum</taxon>
    </lineage>
</organism>
<dbReference type="RefSeq" id="WP_127905341.1">
    <property type="nucleotide sequence ID" value="NZ_RQXX01000001.1"/>
</dbReference>
<comment type="similarity">
    <text evidence="2 6">Belongs to the class-V pyridoxal-phosphate-dependent aminotransferase family.</text>
</comment>
<dbReference type="InterPro" id="IPR024169">
    <property type="entry name" value="SP_NH2Trfase/AEP_transaminase"/>
</dbReference>
<dbReference type="Gene3D" id="3.90.1150.10">
    <property type="entry name" value="Aspartate Aminotransferase, domain 1"/>
    <property type="match status" value="1"/>
</dbReference>
<evidence type="ECO:0000256" key="7">
    <source>
        <dbReference type="RuleBase" id="RU004504"/>
    </source>
</evidence>
<dbReference type="GO" id="GO:0004760">
    <property type="term" value="F:L-serine-pyruvate transaminase activity"/>
    <property type="evidence" value="ECO:0007669"/>
    <property type="project" value="TreeGrafter"/>
</dbReference>
<reference evidence="9 10" key="1">
    <citation type="submission" date="2018-11" db="EMBL/GenBank/DDBJ databases">
        <title>Mesobaculum littorinae gen. nov., sp. nov., isolated from Littorina scabra that represents a novel genus of the order Rhodobacteraceae.</title>
        <authorList>
            <person name="Li F."/>
        </authorList>
    </citation>
    <scope>NUCLEOTIDE SEQUENCE [LARGE SCALE GENOMIC DNA]</scope>
    <source>
        <strain evidence="9 10">M0103</strain>
    </source>
</reference>
<feature type="domain" description="Aminotransferase class V" evidence="8">
    <location>
        <begin position="71"/>
        <end position="288"/>
    </location>
</feature>
<dbReference type="OrthoDB" id="389074at2"/>
<proteinExistence type="inferred from homology"/>
<name>A0A438AMB7_9RHOB</name>
<dbReference type="Pfam" id="PF00266">
    <property type="entry name" value="Aminotran_5"/>
    <property type="match status" value="1"/>
</dbReference>
<evidence type="ECO:0000256" key="3">
    <source>
        <dbReference type="ARBA" id="ARBA00022898"/>
    </source>
</evidence>
<evidence type="ECO:0000313" key="10">
    <source>
        <dbReference type="Proteomes" id="UP000285908"/>
    </source>
</evidence>